<feature type="region of interest" description="Disordered" evidence="1">
    <location>
        <begin position="79"/>
        <end position="168"/>
    </location>
</feature>
<feature type="region of interest" description="Disordered" evidence="1">
    <location>
        <begin position="303"/>
        <end position="336"/>
    </location>
</feature>
<dbReference type="AlphaFoldDB" id="A0A3M7P5C2"/>
<name>A0A3M7P5C2_BRAPC</name>
<feature type="compositionally biased region" description="Basic and acidic residues" evidence="1">
    <location>
        <begin position="312"/>
        <end position="327"/>
    </location>
</feature>
<feature type="compositionally biased region" description="Polar residues" evidence="1">
    <location>
        <begin position="225"/>
        <end position="234"/>
    </location>
</feature>
<gene>
    <name evidence="2" type="ORF">BpHYR1_013331</name>
</gene>
<protein>
    <submittedName>
        <fullName evidence="2">Serine threonine-phosphatase 1 regulatory subunit 10 isoform X3</fullName>
    </submittedName>
</protein>
<organism evidence="2 3">
    <name type="scientific">Brachionus plicatilis</name>
    <name type="common">Marine rotifer</name>
    <name type="synonym">Brachionus muelleri</name>
    <dbReference type="NCBI Taxonomy" id="10195"/>
    <lineage>
        <taxon>Eukaryota</taxon>
        <taxon>Metazoa</taxon>
        <taxon>Spiralia</taxon>
        <taxon>Gnathifera</taxon>
        <taxon>Rotifera</taxon>
        <taxon>Eurotatoria</taxon>
        <taxon>Monogononta</taxon>
        <taxon>Pseudotrocha</taxon>
        <taxon>Ploima</taxon>
        <taxon>Brachionidae</taxon>
        <taxon>Brachionus</taxon>
    </lineage>
</organism>
<dbReference type="EMBL" id="REGN01013166">
    <property type="protein sequence ID" value="RMZ94278.1"/>
    <property type="molecule type" value="Genomic_DNA"/>
</dbReference>
<evidence type="ECO:0000313" key="3">
    <source>
        <dbReference type="Proteomes" id="UP000276133"/>
    </source>
</evidence>
<feature type="region of interest" description="Disordered" evidence="1">
    <location>
        <begin position="209"/>
        <end position="234"/>
    </location>
</feature>
<accession>A0A3M7P5C2</accession>
<comment type="caution">
    <text evidence="2">The sequence shown here is derived from an EMBL/GenBank/DDBJ whole genome shotgun (WGS) entry which is preliminary data.</text>
</comment>
<feature type="compositionally biased region" description="Basic and acidic residues" evidence="1">
    <location>
        <begin position="111"/>
        <end position="123"/>
    </location>
</feature>
<keyword evidence="3" id="KW-1185">Reference proteome</keyword>
<feature type="region of interest" description="Disordered" evidence="1">
    <location>
        <begin position="276"/>
        <end position="295"/>
    </location>
</feature>
<evidence type="ECO:0000313" key="2">
    <source>
        <dbReference type="EMBL" id="RMZ94278.1"/>
    </source>
</evidence>
<feature type="non-terminal residue" evidence="2">
    <location>
        <position position="1"/>
    </location>
</feature>
<sequence length="336" mass="37196">ADMSKVDKLSEKEFTFRITSGHGFGDFSEEAVSPWPASLTPIDLPESTIAPEIRSEEREVQARREANTLAVLVFKKFMPDSASEPDAEPACDAPKPRIIPLDEINSGETKLPGEEAPHTEQEKFYTPGQETKSKPPLLSNPAPKTPLLPTPPVQPPSSSTEASGSKSEPASILNLLNLSNLSSSILRSNEDAERLKKILSLVGAPESKGDELAADADQPIAKNNIPKTDTNNNPRWNHNWQTHKHSNQTFNRNQNSSQNQSQGRNVFVNNFKRGMGTRAPAPYTHGHSYRGNDSRANFSRQNYAMHGQNRSRFGENKSYEEGERPESKSNQGGRWI</sequence>
<evidence type="ECO:0000256" key="1">
    <source>
        <dbReference type="SAM" id="MobiDB-lite"/>
    </source>
</evidence>
<proteinExistence type="predicted"/>
<dbReference type="Proteomes" id="UP000276133">
    <property type="component" value="Unassembled WGS sequence"/>
</dbReference>
<reference evidence="2 3" key="1">
    <citation type="journal article" date="2018" name="Sci. Rep.">
        <title>Genomic signatures of local adaptation to the degree of environmental predictability in rotifers.</title>
        <authorList>
            <person name="Franch-Gras L."/>
            <person name="Hahn C."/>
            <person name="Garcia-Roger E.M."/>
            <person name="Carmona M.J."/>
            <person name="Serra M."/>
            <person name="Gomez A."/>
        </authorList>
    </citation>
    <scope>NUCLEOTIDE SEQUENCE [LARGE SCALE GENOMIC DNA]</scope>
    <source>
        <strain evidence="2">HYR1</strain>
    </source>
</reference>
<feature type="compositionally biased region" description="Low complexity" evidence="1">
    <location>
        <begin position="156"/>
        <end position="168"/>
    </location>
</feature>
<feature type="compositionally biased region" description="Pro residues" evidence="1">
    <location>
        <begin position="143"/>
        <end position="155"/>
    </location>
</feature>